<reference evidence="1" key="1">
    <citation type="journal article" date="2022" name="bioRxiv">
        <title>Sequencing and chromosome-scale assembly of the giantPleurodeles waltlgenome.</title>
        <authorList>
            <person name="Brown T."/>
            <person name="Elewa A."/>
            <person name="Iarovenko S."/>
            <person name="Subramanian E."/>
            <person name="Araus A.J."/>
            <person name="Petzold A."/>
            <person name="Susuki M."/>
            <person name="Suzuki K.-i.T."/>
            <person name="Hayashi T."/>
            <person name="Toyoda A."/>
            <person name="Oliveira C."/>
            <person name="Osipova E."/>
            <person name="Leigh N.D."/>
            <person name="Simon A."/>
            <person name="Yun M.H."/>
        </authorList>
    </citation>
    <scope>NUCLEOTIDE SEQUENCE</scope>
    <source>
        <strain evidence="1">20211129_DDA</strain>
        <tissue evidence="1">Liver</tissue>
    </source>
</reference>
<evidence type="ECO:0000313" key="2">
    <source>
        <dbReference type="Proteomes" id="UP001066276"/>
    </source>
</evidence>
<dbReference type="Proteomes" id="UP001066276">
    <property type="component" value="Chromosome 8"/>
</dbReference>
<dbReference type="EMBL" id="JANPWB010000012">
    <property type="protein sequence ID" value="KAJ1116221.1"/>
    <property type="molecule type" value="Genomic_DNA"/>
</dbReference>
<proteinExistence type="predicted"/>
<evidence type="ECO:0000313" key="1">
    <source>
        <dbReference type="EMBL" id="KAJ1116221.1"/>
    </source>
</evidence>
<comment type="caution">
    <text evidence="1">The sequence shown here is derived from an EMBL/GenBank/DDBJ whole genome shotgun (WGS) entry which is preliminary data.</text>
</comment>
<protein>
    <submittedName>
        <fullName evidence="1">Uncharacterized protein</fullName>
    </submittedName>
</protein>
<organism evidence="1 2">
    <name type="scientific">Pleurodeles waltl</name>
    <name type="common">Iberian ribbed newt</name>
    <dbReference type="NCBI Taxonomy" id="8319"/>
    <lineage>
        <taxon>Eukaryota</taxon>
        <taxon>Metazoa</taxon>
        <taxon>Chordata</taxon>
        <taxon>Craniata</taxon>
        <taxon>Vertebrata</taxon>
        <taxon>Euteleostomi</taxon>
        <taxon>Amphibia</taxon>
        <taxon>Batrachia</taxon>
        <taxon>Caudata</taxon>
        <taxon>Salamandroidea</taxon>
        <taxon>Salamandridae</taxon>
        <taxon>Pleurodelinae</taxon>
        <taxon>Pleurodeles</taxon>
    </lineage>
</organism>
<accession>A0AAV7NJS6</accession>
<gene>
    <name evidence="1" type="ORF">NDU88_004439</name>
</gene>
<sequence>MLLRTYAFLVGEGVQSKPEETTYLTTTESDQKPLIVCGYVRAVVLIWRLQVEVLHNEPFGTEVGVQTVYYFSEKEGTHSSWATEWYAGCASTTPKQPVRSDFSFIIFDMGGSCTSWKLLEGGGLGALNFEMYVMATQLQRGNVVAGKEGDLDRVQCFTMARDG</sequence>
<keyword evidence="2" id="KW-1185">Reference proteome</keyword>
<dbReference type="AlphaFoldDB" id="A0AAV7NJS6"/>
<name>A0AAV7NJS6_PLEWA</name>